<name>A0A9W4T8C5_9GLOM</name>
<protein>
    <submittedName>
        <fullName evidence="2">8133_t:CDS:1</fullName>
    </submittedName>
</protein>
<evidence type="ECO:0000313" key="3">
    <source>
        <dbReference type="Proteomes" id="UP001153678"/>
    </source>
</evidence>
<gene>
    <name evidence="2" type="ORF">FWILDA_LOCUS17918</name>
</gene>
<dbReference type="Proteomes" id="UP001153678">
    <property type="component" value="Unassembled WGS sequence"/>
</dbReference>
<evidence type="ECO:0000256" key="1">
    <source>
        <dbReference type="SAM" id="MobiDB-lite"/>
    </source>
</evidence>
<organism evidence="2 3">
    <name type="scientific">Funneliformis geosporum</name>
    <dbReference type="NCBI Taxonomy" id="1117311"/>
    <lineage>
        <taxon>Eukaryota</taxon>
        <taxon>Fungi</taxon>
        <taxon>Fungi incertae sedis</taxon>
        <taxon>Mucoromycota</taxon>
        <taxon>Glomeromycotina</taxon>
        <taxon>Glomeromycetes</taxon>
        <taxon>Glomerales</taxon>
        <taxon>Glomeraceae</taxon>
        <taxon>Funneliformis</taxon>
    </lineage>
</organism>
<feature type="region of interest" description="Disordered" evidence="1">
    <location>
        <begin position="1"/>
        <end position="27"/>
    </location>
</feature>
<keyword evidence="3" id="KW-1185">Reference proteome</keyword>
<accession>A0A9W4T8C5</accession>
<dbReference type="EMBL" id="CAMKVN010015641">
    <property type="protein sequence ID" value="CAI2197121.1"/>
    <property type="molecule type" value="Genomic_DNA"/>
</dbReference>
<sequence>MSLTRQLKRERNNQNNTNTSISTSKSMKPLSIKEVFSSIMIKEATAPQNLFKNKNT</sequence>
<feature type="compositionally biased region" description="Low complexity" evidence="1">
    <location>
        <begin position="13"/>
        <end position="24"/>
    </location>
</feature>
<proteinExistence type="predicted"/>
<reference evidence="2" key="1">
    <citation type="submission" date="2022-08" db="EMBL/GenBank/DDBJ databases">
        <authorList>
            <person name="Kallberg Y."/>
            <person name="Tangrot J."/>
            <person name="Rosling A."/>
        </authorList>
    </citation>
    <scope>NUCLEOTIDE SEQUENCE</scope>
    <source>
        <strain evidence="2">Wild A</strain>
    </source>
</reference>
<dbReference type="AlphaFoldDB" id="A0A9W4T8C5"/>
<comment type="caution">
    <text evidence="2">The sequence shown here is derived from an EMBL/GenBank/DDBJ whole genome shotgun (WGS) entry which is preliminary data.</text>
</comment>
<evidence type="ECO:0000313" key="2">
    <source>
        <dbReference type="EMBL" id="CAI2197121.1"/>
    </source>
</evidence>